<dbReference type="InterPro" id="IPR000835">
    <property type="entry name" value="HTH_MarR-typ"/>
</dbReference>
<dbReference type="InterPro" id="IPR036388">
    <property type="entry name" value="WH-like_DNA-bd_sf"/>
</dbReference>
<sequence>MYHRRMSTPTVSDLLCFDLYSTSRQMTAAYRPLLDEHDLTYPQYLVLLALWEQDGQSVKELAARLRLDYGTLSPLVKRLEAHGRVTRARNPQDERSTLVTLTPAGAALRPLADRLYEHAADVLEMDDADLATLRRLIGTVRDRLAAAPID</sequence>
<keyword evidence="2" id="KW-0963">Cytoplasm</keyword>
<dbReference type="Proteomes" id="UP000067689">
    <property type="component" value="Chromosome"/>
</dbReference>
<evidence type="ECO:0000256" key="5">
    <source>
        <dbReference type="ARBA" id="ARBA00023163"/>
    </source>
</evidence>
<accession>A0A0U4AWL0</accession>
<dbReference type="SMART" id="SM00347">
    <property type="entry name" value="HTH_MARR"/>
    <property type="match status" value="1"/>
</dbReference>
<protein>
    <recommendedName>
        <fullName evidence="6">HTH marR-type domain-containing protein</fullName>
    </recommendedName>
</protein>
<dbReference type="InterPro" id="IPR055166">
    <property type="entry name" value="Transc_reg_Sar_Rot_HTH"/>
</dbReference>
<dbReference type="InterPro" id="IPR039422">
    <property type="entry name" value="MarR/SlyA-like"/>
</dbReference>
<dbReference type="GO" id="GO:0003700">
    <property type="term" value="F:DNA-binding transcription factor activity"/>
    <property type="evidence" value="ECO:0007669"/>
    <property type="project" value="InterPro"/>
</dbReference>
<proteinExistence type="predicted"/>
<evidence type="ECO:0000313" key="8">
    <source>
        <dbReference type="Proteomes" id="UP000067689"/>
    </source>
</evidence>
<keyword evidence="5" id="KW-0804">Transcription</keyword>
<gene>
    <name evidence="7" type="ORF">AERYTH_08525</name>
</gene>
<dbReference type="PANTHER" id="PTHR33164:SF5">
    <property type="entry name" value="ORGANIC HYDROPEROXIDE RESISTANCE TRANSCRIPTIONAL REGULATOR"/>
    <property type="match status" value="1"/>
</dbReference>
<name>A0A0U4AWL0_9ACTN</name>
<evidence type="ECO:0000256" key="4">
    <source>
        <dbReference type="ARBA" id="ARBA00023125"/>
    </source>
</evidence>
<evidence type="ECO:0000259" key="6">
    <source>
        <dbReference type="PROSITE" id="PS50995"/>
    </source>
</evidence>
<evidence type="ECO:0000256" key="1">
    <source>
        <dbReference type="ARBA" id="ARBA00004496"/>
    </source>
</evidence>
<dbReference type="Pfam" id="PF22381">
    <property type="entry name" value="Staph_reg_Sar_Rot"/>
    <property type="match status" value="1"/>
</dbReference>
<dbReference type="PRINTS" id="PR00598">
    <property type="entry name" value="HTHMARR"/>
</dbReference>
<comment type="subcellular location">
    <subcellularLocation>
        <location evidence="1">Cytoplasm</location>
    </subcellularLocation>
</comment>
<dbReference type="GO" id="GO:0005737">
    <property type="term" value="C:cytoplasm"/>
    <property type="evidence" value="ECO:0007669"/>
    <property type="project" value="UniProtKB-SubCell"/>
</dbReference>
<dbReference type="PROSITE" id="PS50995">
    <property type="entry name" value="HTH_MARR_2"/>
    <property type="match status" value="1"/>
</dbReference>
<dbReference type="EMBL" id="CP011502">
    <property type="protein sequence ID" value="ALX04736.1"/>
    <property type="molecule type" value="Genomic_DNA"/>
</dbReference>
<dbReference type="PANTHER" id="PTHR33164">
    <property type="entry name" value="TRANSCRIPTIONAL REGULATOR, MARR FAMILY"/>
    <property type="match status" value="1"/>
</dbReference>
<dbReference type="PATRIC" id="fig|2041.4.peg.1787"/>
<evidence type="ECO:0000313" key="7">
    <source>
        <dbReference type="EMBL" id="ALX04736.1"/>
    </source>
</evidence>
<dbReference type="KEGG" id="aer:AERYTH_08525"/>
<keyword evidence="8" id="KW-1185">Reference proteome</keyword>
<dbReference type="Gene3D" id="1.10.10.10">
    <property type="entry name" value="Winged helix-like DNA-binding domain superfamily/Winged helix DNA-binding domain"/>
    <property type="match status" value="1"/>
</dbReference>
<organism evidence="7 8">
    <name type="scientific">Aeromicrobium erythreum</name>
    <dbReference type="NCBI Taxonomy" id="2041"/>
    <lineage>
        <taxon>Bacteria</taxon>
        <taxon>Bacillati</taxon>
        <taxon>Actinomycetota</taxon>
        <taxon>Actinomycetes</taxon>
        <taxon>Propionibacteriales</taxon>
        <taxon>Nocardioidaceae</taxon>
        <taxon>Aeromicrobium</taxon>
    </lineage>
</organism>
<dbReference type="SUPFAM" id="SSF46785">
    <property type="entry name" value="Winged helix' DNA-binding domain"/>
    <property type="match status" value="1"/>
</dbReference>
<keyword evidence="3" id="KW-0805">Transcription regulation</keyword>
<dbReference type="GO" id="GO:0006950">
    <property type="term" value="P:response to stress"/>
    <property type="evidence" value="ECO:0007669"/>
    <property type="project" value="TreeGrafter"/>
</dbReference>
<dbReference type="STRING" id="2041.AERYTH_08525"/>
<dbReference type="InterPro" id="IPR036390">
    <property type="entry name" value="WH_DNA-bd_sf"/>
</dbReference>
<keyword evidence="4" id="KW-0238">DNA-binding</keyword>
<evidence type="ECO:0000256" key="3">
    <source>
        <dbReference type="ARBA" id="ARBA00023015"/>
    </source>
</evidence>
<feature type="domain" description="HTH marR-type" evidence="6">
    <location>
        <begin position="12"/>
        <end position="142"/>
    </location>
</feature>
<evidence type="ECO:0000256" key="2">
    <source>
        <dbReference type="ARBA" id="ARBA00022490"/>
    </source>
</evidence>
<dbReference type="AlphaFoldDB" id="A0A0U4AWL0"/>
<reference evidence="7 8" key="1">
    <citation type="journal article" date="1991" name="Int. J. Syst. Bacteriol.">
        <title>Description of the erythromycin-producing bacterium Arthrobacter sp. strain NRRL B-3381 as Aeromicrobium erythreum gen. nov., sp. nov.</title>
        <authorList>
            <person name="Miller E.S."/>
            <person name="Woese C.R."/>
            <person name="Brenner S."/>
        </authorList>
    </citation>
    <scope>NUCLEOTIDE SEQUENCE [LARGE SCALE GENOMIC DNA]</scope>
    <source>
        <strain evidence="7 8">AR18</strain>
    </source>
</reference>